<reference evidence="14 15" key="1">
    <citation type="journal article" date="2017" name="Gigascience">
        <title>Genome sequence of the small brown planthopper, Laodelphax striatellus.</title>
        <authorList>
            <person name="Zhu J."/>
            <person name="Jiang F."/>
            <person name="Wang X."/>
            <person name="Yang P."/>
            <person name="Bao Y."/>
            <person name="Zhao W."/>
            <person name="Wang W."/>
            <person name="Lu H."/>
            <person name="Wang Q."/>
            <person name="Cui N."/>
            <person name="Li J."/>
            <person name="Chen X."/>
            <person name="Luo L."/>
            <person name="Yu J."/>
            <person name="Kang L."/>
            <person name="Cui F."/>
        </authorList>
    </citation>
    <scope>NUCLEOTIDE SEQUENCE [LARGE SCALE GENOMIC DNA]</scope>
    <source>
        <strain evidence="14">Lst14</strain>
    </source>
</reference>
<evidence type="ECO:0000259" key="13">
    <source>
        <dbReference type="PROSITE" id="PS50850"/>
    </source>
</evidence>
<dbReference type="GO" id="GO:0006820">
    <property type="term" value="P:monoatomic anion transport"/>
    <property type="evidence" value="ECO:0007669"/>
    <property type="project" value="TreeGrafter"/>
</dbReference>
<dbReference type="Gene3D" id="1.20.1250.20">
    <property type="entry name" value="MFS general substrate transporter like domains"/>
    <property type="match status" value="2"/>
</dbReference>
<proteinExistence type="inferred from homology"/>
<evidence type="ECO:0000256" key="12">
    <source>
        <dbReference type="SAM" id="Phobius"/>
    </source>
</evidence>
<evidence type="ECO:0000313" key="15">
    <source>
        <dbReference type="Proteomes" id="UP000291343"/>
    </source>
</evidence>
<feature type="transmembrane region" description="Helical" evidence="12">
    <location>
        <begin position="151"/>
        <end position="171"/>
    </location>
</feature>
<dbReference type="Pfam" id="PF07690">
    <property type="entry name" value="MFS_1"/>
    <property type="match status" value="1"/>
</dbReference>
<evidence type="ECO:0000256" key="6">
    <source>
        <dbReference type="ARBA" id="ARBA00022989"/>
    </source>
</evidence>
<dbReference type="InterPro" id="IPR020846">
    <property type="entry name" value="MFS_dom"/>
</dbReference>
<feature type="transmembrane region" description="Helical" evidence="12">
    <location>
        <begin position="293"/>
        <end position="311"/>
    </location>
</feature>
<dbReference type="PROSITE" id="PS50850">
    <property type="entry name" value="MFS"/>
    <property type="match status" value="1"/>
</dbReference>
<dbReference type="Proteomes" id="UP000291343">
    <property type="component" value="Unassembled WGS sequence"/>
</dbReference>
<dbReference type="EMBL" id="QKKF02026142">
    <property type="protein sequence ID" value="RZF36580.1"/>
    <property type="molecule type" value="Genomic_DNA"/>
</dbReference>
<keyword evidence="5" id="KW-0769">Symport</keyword>
<evidence type="ECO:0000256" key="9">
    <source>
        <dbReference type="ARBA" id="ARBA00023201"/>
    </source>
</evidence>
<feature type="transmembrane region" description="Helical" evidence="12">
    <location>
        <begin position="348"/>
        <end position="367"/>
    </location>
</feature>
<dbReference type="FunFam" id="1.20.1250.20:FF:000144">
    <property type="entry name" value="Picot, isoform B"/>
    <property type="match status" value="1"/>
</dbReference>
<protein>
    <recommendedName>
        <fullName evidence="11">Putative inorganic phosphate cotransporter</fullName>
    </recommendedName>
</protein>
<evidence type="ECO:0000256" key="2">
    <source>
        <dbReference type="ARBA" id="ARBA00008586"/>
    </source>
</evidence>
<keyword evidence="8 12" id="KW-0472">Membrane</keyword>
<dbReference type="PANTHER" id="PTHR11662">
    <property type="entry name" value="SOLUTE CARRIER FAMILY 17"/>
    <property type="match status" value="1"/>
</dbReference>
<evidence type="ECO:0000256" key="10">
    <source>
        <dbReference type="ARBA" id="ARBA00054632"/>
    </source>
</evidence>
<dbReference type="PANTHER" id="PTHR11662:SF280">
    <property type="entry name" value="FI21844P1-RELATED"/>
    <property type="match status" value="1"/>
</dbReference>
<dbReference type="OrthoDB" id="2985014at2759"/>
<comment type="similarity">
    <text evidence="2">Belongs to the major facilitator superfamily. Sodium/anion cotransporter family.</text>
</comment>
<dbReference type="InterPro" id="IPR011701">
    <property type="entry name" value="MFS"/>
</dbReference>
<feature type="transmembrane region" description="Helical" evidence="12">
    <location>
        <begin position="183"/>
        <end position="201"/>
    </location>
</feature>
<feature type="domain" description="Major facilitator superfamily (MFS) profile" evidence="13">
    <location>
        <begin position="1"/>
        <end position="439"/>
    </location>
</feature>
<comment type="function">
    <text evidence="10">May be an inorganic phosphate cotransporter.</text>
</comment>
<feature type="transmembrane region" description="Helical" evidence="12">
    <location>
        <begin position="63"/>
        <end position="82"/>
    </location>
</feature>
<dbReference type="SUPFAM" id="SSF103473">
    <property type="entry name" value="MFS general substrate transporter"/>
    <property type="match status" value="1"/>
</dbReference>
<feature type="transmembrane region" description="Helical" evidence="12">
    <location>
        <begin position="323"/>
        <end position="342"/>
    </location>
</feature>
<evidence type="ECO:0000256" key="5">
    <source>
        <dbReference type="ARBA" id="ARBA00022847"/>
    </source>
</evidence>
<dbReference type="GO" id="GO:0015293">
    <property type="term" value="F:symporter activity"/>
    <property type="evidence" value="ECO:0007669"/>
    <property type="project" value="UniProtKB-KW"/>
</dbReference>
<keyword evidence="7" id="KW-0915">Sodium</keyword>
<dbReference type="STRING" id="195883.A0A482WU74"/>
<keyword evidence="4 12" id="KW-0812">Transmembrane</keyword>
<dbReference type="GO" id="GO:0006814">
    <property type="term" value="P:sodium ion transport"/>
    <property type="evidence" value="ECO:0007669"/>
    <property type="project" value="UniProtKB-KW"/>
</dbReference>
<evidence type="ECO:0000256" key="1">
    <source>
        <dbReference type="ARBA" id="ARBA00004141"/>
    </source>
</evidence>
<dbReference type="GO" id="GO:0016020">
    <property type="term" value="C:membrane"/>
    <property type="evidence" value="ECO:0007669"/>
    <property type="project" value="UniProtKB-SubCell"/>
</dbReference>
<comment type="caution">
    <text evidence="14">The sequence shown here is derived from an EMBL/GenBank/DDBJ whole genome shotgun (WGS) entry which is preliminary data.</text>
</comment>
<evidence type="ECO:0000256" key="11">
    <source>
        <dbReference type="ARBA" id="ARBA00068450"/>
    </source>
</evidence>
<feature type="transmembrane region" description="Helical" evidence="12">
    <location>
        <begin position="248"/>
        <end position="273"/>
    </location>
</feature>
<gene>
    <name evidence="14" type="ORF">LSTR_LSTR010691</name>
</gene>
<name>A0A482WU74_LAOST</name>
<evidence type="ECO:0000256" key="8">
    <source>
        <dbReference type="ARBA" id="ARBA00023136"/>
    </source>
</evidence>
<evidence type="ECO:0000256" key="4">
    <source>
        <dbReference type="ARBA" id="ARBA00022692"/>
    </source>
</evidence>
<keyword evidence="3" id="KW-0813">Transport</keyword>
<dbReference type="CDD" id="cd17318">
    <property type="entry name" value="MFS_SLC17"/>
    <property type="match status" value="1"/>
</dbReference>
<dbReference type="SMR" id="A0A482WU74"/>
<keyword evidence="9" id="KW-0406">Ion transport</keyword>
<dbReference type="InterPro" id="IPR036259">
    <property type="entry name" value="MFS_trans_sf"/>
</dbReference>
<accession>A0A482WU74</accession>
<dbReference type="InterPro" id="IPR050382">
    <property type="entry name" value="MFS_Na/Anion_cotransporter"/>
</dbReference>
<keyword evidence="6 12" id="KW-1133">Transmembrane helix</keyword>
<comment type="subcellular location">
    <subcellularLocation>
        <location evidence="1">Membrane</location>
        <topology evidence="1">Multi-pass membrane protein</topology>
    </subcellularLocation>
</comment>
<evidence type="ECO:0000256" key="3">
    <source>
        <dbReference type="ARBA" id="ARBA00022448"/>
    </source>
</evidence>
<keyword evidence="9" id="KW-0739">Sodium transport</keyword>
<evidence type="ECO:0000313" key="14">
    <source>
        <dbReference type="EMBL" id="RZF36580.1"/>
    </source>
</evidence>
<organism evidence="14 15">
    <name type="scientific">Laodelphax striatellus</name>
    <name type="common">Small brown planthopper</name>
    <name type="synonym">Delphax striatella</name>
    <dbReference type="NCBI Taxonomy" id="195883"/>
    <lineage>
        <taxon>Eukaryota</taxon>
        <taxon>Metazoa</taxon>
        <taxon>Ecdysozoa</taxon>
        <taxon>Arthropoda</taxon>
        <taxon>Hexapoda</taxon>
        <taxon>Insecta</taxon>
        <taxon>Pterygota</taxon>
        <taxon>Neoptera</taxon>
        <taxon>Paraneoptera</taxon>
        <taxon>Hemiptera</taxon>
        <taxon>Auchenorrhyncha</taxon>
        <taxon>Fulgoroidea</taxon>
        <taxon>Delphacidae</taxon>
        <taxon>Criomorphinae</taxon>
        <taxon>Laodelphax</taxon>
    </lineage>
</organism>
<evidence type="ECO:0000256" key="7">
    <source>
        <dbReference type="ARBA" id="ARBA00023053"/>
    </source>
</evidence>
<feature type="transmembrane region" description="Helical" evidence="12">
    <location>
        <begin position="416"/>
        <end position="435"/>
    </location>
</feature>
<dbReference type="AlphaFoldDB" id="A0A482WU74"/>
<sequence>MMNTTRKMFQVRQGQYLLLFACFSIAYMQRLDITVAIVAMTDRFSANPDFPEFPWDLKTKSKILSAFFWGYFILQIPGGVLARKFGPKPVLTTAIFVGSCASLLIPKCAEFFDWPVVSALQFIQGLSQGLVHPSVYTHISQWSPVNERSRAVGIVFSGQQFGSVICLLLTGHLASSVLGWPSVFYKSGILGLLWTTAWLVWGAESPASHKTITLEERSFIGLNTAVTDKSEKVDSKIPWKAILTSRPVIVLSLANICNNWVFWSLVTLLPSFLSSVYGFNIKNNSYFSTLPHLSMFVLAIIFGAISDTILRKKLLSVNANRKLWNSVAQWGGAVAMFSIAIFRDSQTITLIMMTVGLAINSAIYLGFISNPMDLSPNYAGILMGLTNCLSNVASTLAPLFAGFIIKDEKNADEWAIIFYTCAFILVFSNAVFLIFGSTKIQKWNSLKNVG</sequence>
<feature type="transmembrane region" description="Helical" evidence="12">
    <location>
        <begin position="379"/>
        <end position="404"/>
    </location>
</feature>
<dbReference type="FunFam" id="1.20.1250.20:FF:000003">
    <property type="entry name" value="Solute carrier family 17 member 3"/>
    <property type="match status" value="1"/>
</dbReference>
<keyword evidence="15" id="KW-1185">Reference proteome</keyword>
<dbReference type="InParanoid" id="A0A482WU74"/>